<feature type="domain" description="Nucleotidyl transferase" evidence="1">
    <location>
        <begin position="6"/>
        <end position="234"/>
    </location>
</feature>
<dbReference type="InterPro" id="IPR050486">
    <property type="entry name" value="Mannose-1P_guanyltransferase"/>
</dbReference>
<dbReference type="GO" id="GO:0016740">
    <property type="term" value="F:transferase activity"/>
    <property type="evidence" value="ECO:0007669"/>
    <property type="project" value="UniProtKB-KW"/>
</dbReference>
<dbReference type="Pfam" id="PF00483">
    <property type="entry name" value="NTP_transferase"/>
    <property type="match status" value="1"/>
</dbReference>
<name>A0A2W5F5N7_9SPHI</name>
<evidence type="ECO:0000313" key="3">
    <source>
        <dbReference type="Proteomes" id="UP000249645"/>
    </source>
</evidence>
<dbReference type="CDD" id="cd06915">
    <property type="entry name" value="NTP_transferase_WcbM_like"/>
    <property type="match status" value="1"/>
</dbReference>
<dbReference type="InterPro" id="IPR029044">
    <property type="entry name" value="Nucleotide-diphossugar_trans"/>
</dbReference>
<evidence type="ECO:0000313" key="2">
    <source>
        <dbReference type="EMBL" id="PZP51401.1"/>
    </source>
</evidence>
<dbReference type="InterPro" id="IPR005835">
    <property type="entry name" value="NTP_transferase_dom"/>
</dbReference>
<dbReference type="AlphaFoldDB" id="A0A2W5F5N7"/>
<proteinExistence type="predicted"/>
<gene>
    <name evidence="2" type="ORF">DI598_03330</name>
</gene>
<dbReference type="Proteomes" id="UP000249645">
    <property type="component" value="Unassembled WGS sequence"/>
</dbReference>
<dbReference type="PANTHER" id="PTHR22572">
    <property type="entry name" value="SUGAR-1-PHOSPHATE GUANYL TRANSFERASE"/>
    <property type="match status" value="1"/>
</dbReference>
<sequence>MEKECIILSGGLGTRLKSVVPDLPKSMAYIDGKPFLWYLVRYFLSQEVTTFVFALGYKQEVIEAYLSSSDSPFSNTDAQYKISVENEPLGTGGAIKKALMLTKCPNVLIANGDTMFQVDTTALLDFHNQQQSLCTLALKPMVDFERYGFVEIDGKNKVTDFKEKQFYEKGNINGGIYALDVDRFMQMDFPEKFSFEKEFLEPQAAQGSLFGLLQNGYFIDIGIPEDYERAQTELPALFSK</sequence>
<dbReference type="Gene3D" id="3.90.550.10">
    <property type="entry name" value="Spore Coat Polysaccharide Biosynthesis Protein SpsA, Chain A"/>
    <property type="match status" value="1"/>
</dbReference>
<reference evidence="2 3" key="1">
    <citation type="submission" date="2017-11" db="EMBL/GenBank/DDBJ databases">
        <title>Infants hospitalized years apart are colonized by the same room-sourced microbial strains.</title>
        <authorList>
            <person name="Brooks B."/>
            <person name="Olm M.R."/>
            <person name="Firek B.A."/>
            <person name="Baker R."/>
            <person name="Thomas B.C."/>
            <person name="Morowitz M.J."/>
            <person name="Banfield J.F."/>
        </authorList>
    </citation>
    <scope>NUCLEOTIDE SEQUENCE [LARGE SCALE GENOMIC DNA]</scope>
    <source>
        <strain evidence="2">S2_009_000_R2_76</strain>
    </source>
</reference>
<comment type="caution">
    <text evidence="2">The sequence shown here is derived from an EMBL/GenBank/DDBJ whole genome shotgun (WGS) entry which is preliminary data.</text>
</comment>
<dbReference type="SUPFAM" id="SSF53448">
    <property type="entry name" value="Nucleotide-diphospho-sugar transferases"/>
    <property type="match status" value="1"/>
</dbReference>
<evidence type="ECO:0000259" key="1">
    <source>
        <dbReference type="Pfam" id="PF00483"/>
    </source>
</evidence>
<keyword evidence="2" id="KW-0808">Transferase</keyword>
<dbReference type="EMBL" id="QFOI01000032">
    <property type="protein sequence ID" value="PZP51401.1"/>
    <property type="molecule type" value="Genomic_DNA"/>
</dbReference>
<accession>A0A2W5F5N7</accession>
<organism evidence="2 3">
    <name type="scientific">Pseudopedobacter saltans</name>
    <dbReference type="NCBI Taxonomy" id="151895"/>
    <lineage>
        <taxon>Bacteria</taxon>
        <taxon>Pseudomonadati</taxon>
        <taxon>Bacteroidota</taxon>
        <taxon>Sphingobacteriia</taxon>
        <taxon>Sphingobacteriales</taxon>
        <taxon>Sphingobacteriaceae</taxon>
        <taxon>Pseudopedobacter</taxon>
    </lineage>
</organism>
<protein>
    <submittedName>
        <fullName evidence="2">Nucleotidyltransferase</fullName>
    </submittedName>
</protein>